<accession>A0A6J5WJ48</accession>
<sequence length="115" mass="12350">MILRGKASATCPTLLGSYHTLRFINPARGICTAELRNASFISGSGSGWLSTGPPIPSQELNPVARAKALGHLVSRAEGTAEGWLHRATTTSRSWQWKDNGSVVTWIHHGSLDCPN</sequence>
<proteinExistence type="predicted"/>
<dbReference type="OrthoDB" id="1731691at2759"/>
<gene>
    <name evidence="1" type="ORF">ORAREDHAP_LOCUS14997</name>
</gene>
<dbReference type="Proteomes" id="UP000507245">
    <property type="component" value="Unassembled WGS sequence"/>
</dbReference>
<evidence type="ECO:0000313" key="2">
    <source>
        <dbReference type="Proteomes" id="UP000507245"/>
    </source>
</evidence>
<evidence type="ECO:0000313" key="1">
    <source>
        <dbReference type="EMBL" id="CAB4300095.1"/>
    </source>
</evidence>
<dbReference type="AlphaFoldDB" id="A0A6J5WJ48"/>
<organism evidence="1 2">
    <name type="scientific">Prunus armeniaca</name>
    <name type="common">Apricot</name>
    <name type="synonym">Armeniaca vulgaris</name>
    <dbReference type="NCBI Taxonomy" id="36596"/>
    <lineage>
        <taxon>Eukaryota</taxon>
        <taxon>Viridiplantae</taxon>
        <taxon>Streptophyta</taxon>
        <taxon>Embryophyta</taxon>
        <taxon>Tracheophyta</taxon>
        <taxon>Spermatophyta</taxon>
        <taxon>Magnoliopsida</taxon>
        <taxon>eudicotyledons</taxon>
        <taxon>Gunneridae</taxon>
        <taxon>Pentapetalae</taxon>
        <taxon>rosids</taxon>
        <taxon>fabids</taxon>
        <taxon>Rosales</taxon>
        <taxon>Rosaceae</taxon>
        <taxon>Amygdaloideae</taxon>
        <taxon>Amygdaleae</taxon>
        <taxon>Prunus</taxon>
    </lineage>
</organism>
<dbReference type="EMBL" id="CAEKKB010000002">
    <property type="protein sequence ID" value="CAB4300095.1"/>
    <property type="molecule type" value="Genomic_DNA"/>
</dbReference>
<protein>
    <submittedName>
        <fullName evidence="1">Uncharacterized protein</fullName>
    </submittedName>
</protein>
<name>A0A6J5WJ48_PRUAR</name>
<reference evidence="2" key="1">
    <citation type="journal article" date="2020" name="Genome Biol.">
        <title>Gamete binning: chromosome-level and haplotype-resolved genome assembly enabled by high-throughput single-cell sequencing of gamete genomes.</title>
        <authorList>
            <person name="Campoy J.A."/>
            <person name="Sun H."/>
            <person name="Goel M."/>
            <person name="Jiao W.-B."/>
            <person name="Folz-Donahue K."/>
            <person name="Wang N."/>
            <person name="Rubio M."/>
            <person name="Liu C."/>
            <person name="Kukat C."/>
            <person name="Ruiz D."/>
            <person name="Huettel B."/>
            <person name="Schneeberger K."/>
        </authorList>
    </citation>
    <scope>NUCLEOTIDE SEQUENCE [LARGE SCALE GENOMIC DNA]</scope>
    <source>
        <strain evidence="2">cv. Rojo Pasion</strain>
    </source>
</reference>
<keyword evidence="2" id="KW-1185">Reference proteome</keyword>